<evidence type="ECO:0000313" key="2">
    <source>
        <dbReference type="Proteomes" id="UP000824120"/>
    </source>
</evidence>
<proteinExistence type="predicted"/>
<keyword evidence="2" id="KW-1185">Reference proteome</keyword>
<dbReference type="EMBL" id="JACXVP010000001">
    <property type="protein sequence ID" value="KAG5630471.1"/>
    <property type="molecule type" value="Genomic_DNA"/>
</dbReference>
<protein>
    <submittedName>
        <fullName evidence="1">Uncharacterized protein</fullName>
    </submittedName>
</protein>
<name>A0A9J6B266_SOLCO</name>
<dbReference type="AlphaFoldDB" id="A0A9J6B266"/>
<comment type="caution">
    <text evidence="1">The sequence shown here is derived from an EMBL/GenBank/DDBJ whole genome shotgun (WGS) entry which is preliminary data.</text>
</comment>
<reference evidence="1 2" key="1">
    <citation type="submission" date="2020-09" db="EMBL/GenBank/DDBJ databases">
        <title>De no assembly of potato wild relative species, Solanum commersonii.</title>
        <authorList>
            <person name="Cho K."/>
        </authorList>
    </citation>
    <scope>NUCLEOTIDE SEQUENCE [LARGE SCALE GENOMIC DNA]</scope>
    <source>
        <strain evidence="1">LZ3.2</strain>
        <tissue evidence="1">Leaf</tissue>
    </source>
</reference>
<gene>
    <name evidence="1" type="ORF">H5410_002188</name>
</gene>
<dbReference type="Proteomes" id="UP000824120">
    <property type="component" value="Chromosome 1"/>
</dbReference>
<accession>A0A9J6B266</accession>
<evidence type="ECO:0000313" key="1">
    <source>
        <dbReference type="EMBL" id="KAG5630471.1"/>
    </source>
</evidence>
<sequence length="122" mass="12878">MSASGDVSTEATLLLSASSRVYLASIQRMSVEEEGVTSMCLVSSLGTPACRHNTVIKSGKGKEVCLLLAFMAISYSDGVEWTHSGWHYGAANEAKPETSSNTQIPLLYGDLCLDPPQGGIGH</sequence>
<organism evidence="1 2">
    <name type="scientific">Solanum commersonii</name>
    <name type="common">Commerson's wild potato</name>
    <name type="synonym">Commerson's nightshade</name>
    <dbReference type="NCBI Taxonomy" id="4109"/>
    <lineage>
        <taxon>Eukaryota</taxon>
        <taxon>Viridiplantae</taxon>
        <taxon>Streptophyta</taxon>
        <taxon>Embryophyta</taxon>
        <taxon>Tracheophyta</taxon>
        <taxon>Spermatophyta</taxon>
        <taxon>Magnoliopsida</taxon>
        <taxon>eudicotyledons</taxon>
        <taxon>Gunneridae</taxon>
        <taxon>Pentapetalae</taxon>
        <taxon>asterids</taxon>
        <taxon>lamiids</taxon>
        <taxon>Solanales</taxon>
        <taxon>Solanaceae</taxon>
        <taxon>Solanoideae</taxon>
        <taxon>Solaneae</taxon>
        <taxon>Solanum</taxon>
    </lineage>
</organism>